<evidence type="ECO:0000256" key="4">
    <source>
        <dbReference type="HAMAP-Rule" id="MF_03191"/>
    </source>
</evidence>
<dbReference type="GO" id="GO:0032259">
    <property type="term" value="P:methylation"/>
    <property type="evidence" value="ECO:0007669"/>
    <property type="project" value="UniProtKB-KW"/>
</dbReference>
<comment type="subcellular location">
    <subcellularLocation>
        <location evidence="4">Mitochondrion inner membrane</location>
        <topology evidence="4">Peripheral membrane protein</topology>
        <orientation evidence="4">Matrix side</orientation>
    </subcellularLocation>
</comment>
<dbReference type="CDD" id="cd02440">
    <property type="entry name" value="AdoMet_MTases"/>
    <property type="match status" value="1"/>
</dbReference>
<dbReference type="SUPFAM" id="SSF53335">
    <property type="entry name" value="S-adenosyl-L-methionine-dependent methyltransferases"/>
    <property type="match status" value="1"/>
</dbReference>
<dbReference type="InterPro" id="IPR004033">
    <property type="entry name" value="UbiE/COQ5_MeTrFase"/>
</dbReference>
<gene>
    <name evidence="5" type="ORF">PPERSA_06703</name>
</gene>
<dbReference type="OMA" id="MNDVMSM"/>
<dbReference type="InParanoid" id="A0A0V0QS73"/>
<proteinExistence type="inferred from homology"/>
<dbReference type="NCBIfam" id="TIGR01934">
    <property type="entry name" value="MenG_MenH_UbiE"/>
    <property type="match status" value="1"/>
</dbReference>
<keyword evidence="4" id="KW-0496">Mitochondrion</keyword>
<keyword evidence="6" id="KW-1185">Reference proteome</keyword>
<dbReference type="PANTHER" id="PTHR43591:SF24">
    <property type="entry name" value="2-METHOXY-6-POLYPRENYL-1,4-BENZOQUINOL METHYLASE, MITOCHONDRIAL"/>
    <property type="match status" value="1"/>
</dbReference>
<evidence type="ECO:0000256" key="2">
    <source>
        <dbReference type="ARBA" id="ARBA00022679"/>
    </source>
</evidence>
<feature type="binding site" evidence="4">
    <location>
        <begin position="110"/>
        <end position="111"/>
    </location>
    <ligand>
        <name>S-adenosyl-L-methionine</name>
        <dbReference type="ChEBI" id="CHEBI:59789"/>
    </ligand>
</feature>
<keyword evidence="1 4" id="KW-0489">Methyltransferase</keyword>
<dbReference type="GO" id="GO:0008425">
    <property type="term" value="F:2-methoxy-6-polyprenyl-1,4-benzoquinol methyltransferase activity"/>
    <property type="evidence" value="ECO:0007669"/>
    <property type="project" value="UniProtKB-UniRule"/>
</dbReference>
<dbReference type="AlphaFoldDB" id="A0A0V0QS73"/>
<keyword evidence="4" id="KW-0472">Membrane</keyword>
<feature type="binding site" evidence="4">
    <location>
        <position position="127"/>
    </location>
    <ligand>
        <name>S-adenosyl-L-methionine</name>
        <dbReference type="ChEBI" id="CHEBI:59789"/>
    </ligand>
</feature>
<organism evidence="5 6">
    <name type="scientific">Pseudocohnilembus persalinus</name>
    <name type="common">Ciliate</name>
    <dbReference type="NCBI Taxonomy" id="266149"/>
    <lineage>
        <taxon>Eukaryota</taxon>
        <taxon>Sar</taxon>
        <taxon>Alveolata</taxon>
        <taxon>Ciliophora</taxon>
        <taxon>Intramacronucleata</taxon>
        <taxon>Oligohymenophorea</taxon>
        <taxon>Scuticociliatia</taxon>
        <taxon>Philasterida</taxon>
        <taxon>Pseudocohnilembidae</taxon>
        <taxon>Pseudocohnilembus</taxon>
    </lineage>
</organism>
<feature type="binding site" evidence="4">
    <location>
        <position position="81"/>
    </location>
    <ligand>
        <name>S-adenosyl-L-methionine</name>
        <dbReference type="ChEBI" id="CHEBI:59789"/>
    </ligand>
</feature>
<keyword evidence="4" id="KW-0831">Ubiquinone biosynthesis</keyword>
<comment type="function">
    <text evidence="4">Methyltransferase required for the conversion of 2-polyprenyl-6-methoxy-1,4-benzoquinol (DDMQH2) to 2-polyprenyl-3-methyl-6-methoxy-1,4-benzoquinol (DMQH2).</text>
</comment>
<name>A0A0V0QS73_PSEPJ</name>
<dbReference type="Proteomes" id="UP000054937">
    <property type="component" value="Unassembled WGS sequence"/>
</dbReference>
<dbReference type="Gene3D" id="3.40.50.150">
    <property type="entry name" value="Vaccinia Virus protein VP39"/>
    <property type="match status" value="1"/>
</dbReference>
<dbReference type="Pfam" id="PF01209">
    <property type="entry name" value="Ubie_methyltran"/>
    <property type="match status" value="1"/>
</dbReference>
<reference evidence="5 6" key="1">
    <citation type="journal article" date="2015" name="Sci. Rep.">
        <title>Genome of the facultative scuticociliatosis pathogen Pseudocohnilembus persalinus provides insight into its virulence through horizontal gene transfer.</title>
        <authorList>
            <person name="Xiong J."/>
            <person name="Wang G."/>
            <person name="Cheng J."/>
            <person name="Tian M."/>
            <person name="Pan X."/>
            <person name="Warren A."/>
            <person name="Jiang C."/>
            <person name="Yuan D."/>
            <person name="Miao W."/>
        </authorList>
    </citation>
    <scope>NUCLEOTIDE SEQUENCE [LARGE SCALE GENOMIC DNA]</scope>
    <source>
        <strain evidence="5">36N120E</strain>
    </source>
</reference>
<keyword evidence="4" id="KW-0999">Mitochondrion inner membrane</keyword>
<accession>A0A0V0QS73</accession>
<keyword evidence="2 4" id="KW-0808">Transferase</keyword>
<comment type="subunit">
    <text evidence="4">Component of a multi-subunit COQ enzyme complex.</text>
</comment>
<dbReference type="EMBL" id="LDAU01000110">
    <property type="protein sequence ID" value="KRX05069.1"/>
    <property type="molecule type" value="Genomic_DNA"/>
</dbReference>
<feature type="binding site" evidence="4">
    <location>
        <position position="51"/>
    </location>
    <ligand>
        <name>S-adenosyl-L-methionine</name>
        <dbReference type="ChEBI" id="CHEBI:59789"/>
    </ligand>
</feature>
<comment type="catalytic activity">
    <reaction evidence="4">
        <text>a 2-methoxy-6-(all-trans-polyprenyl)benzene-1,4-diol + S-adenosyl-L-methionine = a 5-methoxy-2-methyl-3-(all-trans-polyprenyl)benzene-1,4-diol + S-adenosyl-L-homocysteine + H(+)</text>
        <dbReference type="Rhea" id="RHEA:28286"/>
        <dbReference type="Rhea" id="RHEA-COMP:10858"/>
        <dbReference type="Rhea" id="RHEA-COMP:10859"/>
        <dbReference type="ChEBI" id="CHEBI:15378"/>
        <dbReference type="ChEBI" id="CHEBI:57856"/>
        <dbReference type="ChEBI" id="CHEBI:59789"/>
        <dbReference type="ChEBI" id="CHEBI:84166"/>
        <dbReference type="ChEBI" id="CHEBI:84167"/>
        <dbReference type="EC" id="2.1.1.201"/>
    </reaction>
</comment>
<evidence type="ECO:0000313" key="5">
    <source>
        <dbReference type="EMBL" id="KRX05069.1"/>
    </source>
</evidence>
<evidence type="ECO:0000256" key="3">
    <source>
        <dbReference type="ARBA" id="ARBA00022691"/>
    </source>
</evidence>
<dbReference type="FunCoup" id="A0A0V0QS73">
    <property type="interactions" value="218"/>
</dbReference>
<evidence type="ECO:0000313" key="6">
    <source>
        <dbReference type="Proteomes" id="UP000054937"/>
    </source>
</evidence>
<dbReference type="EC" id="2.1.1.201" evidence="4"/>
<comment type="similarity">
    <text evidence="4">Belongs to the class I-like SAM-binding methyltransferase superfamily. MenG/UbiE family.</text>
</comment>
<dbReference type="UniPathway" id="UPA00232"/>
<comment type="pathway">
    <text evidence="4">Cofactor biosynthesis; ubiquinone biosynthesis.</text>
</comment>
<dbReference type="GO" id="GO:0031314">
    <property type="term" value="C:extrinsic component of mitochondrial inner membrane"/>
    <property type="evidence" value="ECO:0007669"/>
    <property type="project" value="UniProtKB-UniRule"/>
</dbReference>
<sequence>MNDAASLGLHRCWKNTFVNDLGYLKGDKILNEQGQIEGYEQPRVLDVAGGTGDIAFKIIEHHEQGQTNFLGNRGIKVTVCDINQSMLDVGAQRAREQGLRDTNIEFIQGNAEELPFADNTFDAYTISFGIRNVPRIEKALSEAHRVLKQGGRLMILEFSKVDPMITPFYNFYNFNIVPLMGQVISNDRASYDYLAQSIDKFHSQESLLNLIEEAGFKYASFKNLNFGIVAIHSGFKL</sequence>
<dbReference type="OrthoDB" id="6329284at2759"/>
<comment type="caution">
    <text evidence="5">The sequence shown here is derived from an EMBL/GenBank/DDBJ whole genome shotgun (WGS) entry which is preliminary data.</text>
</comment>
<evidence type="ECO:0000256" key="1">
    <source>
        <dbReference type="ARBA" id="ARBA00022603"/>
    </source>
</evidence>
<keyword evidence="3 4" id="KW-0949">S-adenosyl-L-methionine</keyword>
<dbReference type="PROSITE" id="PS51608">
    <property type="entry name" value="SAM_MT_UBIE"/>
    <property type="match status" value="1"/>
</dbReference>
<protein>
    <recommendedName>
        <fullName evidence="4">2-methoxy-6-polyprenyl-1,4-benzoquinol methylase, mitochondrial</fullName>
        <ecNumber evidence="4">2.1.1.201</ecNumber>
    </recommendedName>
    <alternativeName>
        <fullName evidence="4">Ubiquinone biosynthesis methyltransferase COQ5</fullName>
    </alternativeName>
</protein>
<dbReference type="InterPro" id="IPR029063">
    <property type="entry name" value="SAM-dependent_MTases_sf"/>
</dbReference>
<dbReference type="HAMAP" id="MF_01813">
    <property type="entry name" value="MenG_UbiE_methyltr"/>
    <property type="match status" value="1"/>
</dbReference>
<dbReference type="PANTHER" id="PTHR43591">
    <property type="entry name" value="METHYLTRANSFERASE"/>
    <property type="match status" value="1"/>
</dbReference>